<dbReference type="EMBL" id="GBXM01092190">
    <property type="protein sequence ID" value="JAH16387.1"/>
    <property type="molecule type" value="Transcribed_RNA"/>
</dbReference>
<name>A0A0E9QIR1_ANGAN</name>
<organism evidence="1">
    <name type="scientific">Anguilla anguilla</name>
    <name type="common">European freshwater eel</name>
    <name type="synonym">Muraena anguilla</name>
    <dbReference type="NCBI Taxonomy" id="7936"/>
    <lineage>
        <taxon>Eukaryota</taxon>
        <taxon>Metazoa</taxon>
        <taxon>Chordata</taxon>
        <taxon>Craniata</taxon>
        <taxon>Vertebrata</taxon>
        <taxon>Euteleostomi</taxon>
        <taxon>Actinopterygii</taxon>
        <taxon>Neopterygii</taxon>
        <taxon>Teleostei</taxon>
        <taxon>Anguilliformes</taxon>
        <taxon>Anguillidae</taxon>
        <taxon>Anguilla</taxon>
    </lineage>
</organism>
<evidence type="ECO:0000313" key="1">
    <source>
        <dbReference type="EMBL" id="JAH16387.1"/>
    </source>
</evidence>
<sequence>MCDKHIEVHTDTSVHTVLPHTMYMLQIKLYAVHGQCSISLTNTQYTIALGQTC</sequence>
<reference evidence="1" key="2">
    <citation type="journal article" date="2015" name="Fish Shellfish Immunol.">
        <title>Early steps in the European eel (Anguilla anguilla)-Vibrio vulnificus interaction in the gills: Role of the RtxA13 toxin.</title>
        <authorList>
            <person name="Callol A."/>
            <person name="Pajuelo D."/>
            <person name="Ebbesson L."/>
            <person name="Teles M."/>
            <person name="MacKenzie S."/>
            <person name="Amaro C."/>
        </authorList>
    </citation>
    <scope>NUCLEOTIDE SEQUENCE</scope>
</reference>
<dbReference type="AlphaFoldDB" id="A0A0E9QIR1"/>
<reference evidence="1" key="1">
    <citation type="submission" date="2014-11" db="EMBL/GenBank/DDBJ databases">
        <authorList>
            <person name="Amaro Gonzalez C."/>
        </authorList>
    </citation>
    <scope>NUCLEOTIDE SEQUENCE</scope>
</reference>
<proteinExistence type="predicted"/>
<accession>A0A0E9QIR1</accession>
<protein>
    <submittedName>
        <fullName evidence="1">Uncharacterized protein</fullName>
    </submittedName>
</protein>